<keyword evidence="4 6" id="KW-1015">Disulfide bond</keyword>
<name>A0A8C0AMR2_9AVES</name>
<feature type="domain" description="Sushi" evidence="7">
    <location>
        <begin position="71"/>
        <end position="130"/>
    </location>
</feature>
<evidence type="ECO:0000256" key="6">
    <source>
        <dbReference type="PROSITE-ProRule" id="PRU00302"/>
    </source>
</evidence>
<dbReference type="SUPFAM" id="SSF57535">
    <property type="entry name" value="Complement control module/SCR domain"/>
    <property type="match status" value="2"/>
</dbReference>
<keyword evidence="2" id="KW-0732">Signal</keyword>
<dbReference type="PROSITE" id="PS50923">
    <property type="entry name" value="SUSHI"/>
    <property type="match status" value="2"/>
</dbReference>
<dbReference type="Pfam" id="PF00084">
    <property type="entry name" value="Sushi"/>
    <property type="match status" value="2"/>
</dbReference>
<dbReference type="Ensembl" id="ENSBJAT00000002357.1">
    <property type="protein sequence ID" value="ENSBJAP00000002292.1"/>
    <property type="gene ID" value="ENSBJAG00000001679.1"/>
</dbReference>
<evidence type="ECO:0000259" key="7">
    <source>
        <dbReference type="PROSITE" id="PS50923"/>
    </source>
</evidence>
<evidence type="ECO:0000256" key="3">
    <source>
        <dbReference type="ARBA" id="ARBA00022737"/>
    </source>
</evidence>
<accession>A0A8C0AMR2</accession>
<reference evidence="8" key="1">
    <citation type="submission" date="2025-08" db="UniProtKB">
        <authorList>
            <consortium name="Ensembl"/>
        </authorList>
    </citation>
    <scope>IDENTIFICATION</scope>
</reference>
<keyword evidence="1 6" id="KW-0768">Sushi</keyword>
<evidence type="ECO:0000313" key="9">
    <source>
        <dbReference type="Proteomes" id="UP000694555"/>
    </source>
</evidence>
<proteinExistence type="predicted"/>
<reference evidence="8" key="2">
    <citation type="submission" date="2025-09" db="UniProtKB">
        <authorList>
            <consortium name="Ensembl"/>
        </authorList>
    </citation>
    <scope>IDENTIFICATION</scope>
</reference>
<comment type="caution">
    <text evidence="6">Lacks conserved residue(s) required for the propagation of feature annotation.</text>
</comment>
<feature type="disulfide bond" evidence="6">
    <location>
        <begin position="41"/>
        <end position="68"/>
    </location>
</feature>
<sequence length="138" mass="14927">QWLFIRQEGPGHDSALIAPAARHDGKDVKMFVPGKSVNYSCDPGYSLIGKTTLYCTDNGTWSLPYPRCEVITCISPNIPNGEVAEGQSAAYRPGANVTFQCHPGYVLRGSREAKCQPDGRWVPAVPTCEPGEWGTSGI</sequence>
<evidence type="ECO:0000313" key="8">
    <source>
        <dbReference type="Ensembl" id="ENSBJAP00000002292.1"/>
    </source>
</evidence>
<dbReference type="InterPro" id="IPR035976">
    <property type="entry name" value="Sushi/SCR/CCP_sf"/>
</dbReference>
<dbReference type="PANTHER" id="PTHR19325">
    <property type="entry name" value="COMPLEMENT COMPONENT-RELATED SUSHI DOMAIN-CONTAINING"/>
    <property type="match status" value="1"/>
</dbReference>
<dbReference type="SMART" id="SM00032">
    <property type="entry name" value="CCP"/>
    <property type="match status" value="2"/>
</dbReference>
<dbReference type="Proteomes" id="UP000694555">
    <property type="component" value="Unplaced"/>
</dbReference>
<keyword evidence="3" id="KW-0677">Repeat</keyword>
<dbReference type="CDD" id="cd00033">
    <property type="entry name" value="CCP"/>
    <property type="match status" value="2"/>
</dbReference>
<evidence type="ECO:0000256" key="4">
    <source>
        <dbReference type="ARBA" id="ARBA00023157"/>
    </source>
</evidence>
<feature type="domain" description="Sushi" evidence="7">
    <location>
        <begin position="14"/>
        <end position="70"/>
    </location>
</feature>
<dbReference type="PANTHER" id="PTHR19325:SF551">
    <property type="entry name" value="ZONA PELLUCIDA SPERM-BINDING PROTEIN 3 RECEPTOR"/>
    <property type="match status" value="1"/>
</dbReference>
<dbReference type="InterPro" id="IPR000436">
    <property type="entry name" value="Sushi_SCR_CCP_dom"/>
</dbReference>
<dbReference type="AlphaFoldDB" id="A0A8C0AMR2"/>
<keyword evidence="9" id="KW-1185">Reference proteome</keyword>
<dbReference type="InterPro" id="IPR050350">
    <property type="entry name" value="Compl-Cell_Adhes-Reg"/>
</dbReference>
<evidence type="ECO:0000256" key="2">
    <source>
        <dbReference type="ARBA" id="ARBA00022729"/>
    </source>
</evidence>
<organism evidence="8 9">
    <name type="scientific">Buteo japonicus</name>
    <dbReference type="NCBI Taxonomy" id="224669"/>
    <lineage>
        <taxon>Eukaryota</taxon>
        <taxon>Metazoa</taxon>
        <taxon>Chordata</taxon>
        <taxon>Craniata</taxon>
        <taxon>Vertebrata</taxon>
        <taxon>Euteleostomi</taxon>
        <taxon>Archelosauria</taxon>
        <taxon>Archosauria</taxon>
        <taxon>Dinosauria</taxon>
        <taxon>Saurischia</taxon>
        <taxon>Theropoda</taxon>
        <taxon>Coelurosauria</taxon>
        <taxon>Aves</taxon>
        <taxon>Neognathae</taxon>
        <taxon>Neoaves</taxon>
        <taxon>Telluraves</taxon>
        <taxon>Accipitrimorphae</taxon>
        <taxon>Accipitriformes</taxon>
        <taxon>Accipitridae</taxon>
        <taxon>Accipitrinae</taxon>
        <taxon>Buteo</taxon>
    </lineage>
</organism>
<dbReference type="FunFam" id="2.10.70.10:FF:000014">
    <property type="entry name" value="Membrane cofactor protein"/>
    <property type="match status" value="1"/>
</dbReference>
<keyword evidence="5" id="KW-0325">Glycoprotein</keyword>
<feature type="disulfide bond" evidence="6">
    <location>
        <begin position="101"/>
        <end position="128"/>
    </location>
</feature>
<evidence type="ECO:0000256" key="1">
    <source>
        <dbReference type="ARBA" id="ARBA00022659"/>
    </source>
</evidence>
<protein>
    <recommendedName>
        <fullName evidence="7">Sushi domain-containing protein</fullName>
    </recommendedName>
</protein>
<evidence type="ECO:0000256" key="5">
    <source>
        <dbReference type="ARBA" id="ARBA00023180"/>
    </source>
</evidence>
<dbReference type="Gene3D" id="2.10.70.10">
    <property type="entry name" value="Complement Module, domain 1"/>
    <property type="match status" value="2"/>
</dbReference>